<accession>X1PTZ0</accession>
<proteinExistence type="predicted"/>
<dbReference type="EMBL" id="BARV01027906">
    <property type="protein sequence ID" value="GAI42565.1"/>
    <property type="molecule type" value="Genomic_DNA"/>
</dbReference>
<gene>
    <name evidence="1" type="ORF">S06H3_44803</name>
</gene>
<comment type="caution">
    <text evidence="1">The sequence shown here is derived from an EMBL/GenBank/DDBJ whole genome shotgun (WGS) entry which is preliminary data.</text>
</comment>
<feature type="non-terminal residue" evidence="1">
    <location>
        <position position="1"/>
    </location>
</feature>
<reference evidence="1" key="1">
    <citation type="journal article" date="2014" name="Front. Microbiol.">
        <title>High frequency of phylogenetically diverse reductive dehalogenase-homologous genes in deep subseafloor sedimentary metagenomes.</title>
        <authorList>
            <person name="Kawai M."/>
            <person name="Futagami T."/>
            <person name="Toyoda A."/>
            <person name="Takaki Y."/>
            <person name="Nishi S."/>
            <person name="Hori S."/>
            <person name="Arai W."/>
            <person name="Tsubouchi T."/>
            <person name="Morono Y."/>
            <person name="Uchiyama I."/>
            <person name="Ito T."/>
            <person name="Fujiyama A."/>
            <person name="Inagaki F."/>
            <person name="Takami H."/>
        </authorList>
    </citation>
    <scope>NUCLEOTIDE SEQUENCE</scope>
    <source>
        <strain evidence="1">Expedition CK06-06</strain>
    </source>
</reference>
<evidence type="ECO:0000313" key="1">
    <source>
        <dbReference type="EMBL" id="GAI42565.1"/>
    </source>
</evidence>
<name>X1PTZ0_9ZZZZ</name>
<dbReference type="AlphaFoldDB" id="X1PTZ0"/>
<protein>
    <submittedName>
        <fullName evidence="1">Uncharacterized protein</fullName>
    </submittedName>
</protein>
<sequence>ANSRKAHYFIDGRSLCGKWLFFGALYDSNDNSPDNCTSCKKAVKKLREREKKPLLKDVAVMKQKQEGE</sequence>
<organism evidence="1">
    <name type="scientific">marine sediment metagenome</name>
    <dbReference type="NCBI Taxonomy" id="412755"/>
    <lineage>
        <taxon>unclassified sequences</taxon>
        <taxon>metagenomes</taxon>
        <taxon>ecological metagenomes</taxon>
    </lineage>
</organism>